<feature type="transmembrane region" description="Helical" evidence="1">
    <location>
        <begin position="367"/>
        <end position="385"/>
    </location>
</feature>
<proteinExistence type="predicted"/>
<protein>
    <recommendedName>
        <fullName evidence="4">O-antigen ligase family protein</fullName>
    </recommendedName>
</protein>
<keyword evidence="3" id="KW-1185">Reference proteome</keyword>
<feature type="transmembrane region" description="Helical" evidence="1">
    <location>
        <begin position="206"/>
        <end position="222"/>
    </location>
</feature>
<reference evidence="2 3" key="1">
    <citation type="submission" date="2019-05" db="EMBL/GenBank/DDBJ databases">
        <title>Genome sequences of Thalassotalea litorea 1K03283.</title>
        <authorList>
            <person name="Zhang D."/>
        </authorList>
    </citation>
    <scope>NUCLEOTIDE SEQUENCE [LARGE SCALE GENOMIC DNA]</scope>
    <source>
        <strain evidence="2 3">MCCC 1K03283</strain>
    </source>
</reference>
<evidence type="ECO:0000313" key="2">
    <source>
        <dbReference type="EMBL" id="TLU65063.1"/>
    </source>
</evidence>
<feature type="transmembrane region" description="Helical" evidence="1">
    <location>
        <begin position="86"/>
        <end position="105"/>
    </location>
</feature>
<keyword evidence="1" id="KW-0472">Membrane</keyword>
<feature type="transmembrane region" description="Helical" evidence="1">
    <location>
        <begin position="391"/>
        <end position="409"/>
    </location>
</feature>
<keyword evidence="1" id="KW-0812">Transmembrane</keyword>
<comment type="caution">
    <text evidence="2">The sequence shown here is derived from an EMBL/GenBank/DDBJ whole genome shotgun (WGS) entry which is preliminary data.</text>
</comment>
<feature type="transmembrane region" description="Helical" evidence="1">
    <location>
        <begin position="337"/>
        <end position="360"/>
    </location>
</feature>
<gene>
    <name evidence="2" type="ORF">FE810_09045</name>
</gene>
<organism evidence="2 3">
    <name type="scientific">Thalassotalea litorea</name>
    <dbReference type="NCBI Taxonomy" id="2020715"/>
    <lineage>
        <taxon>Bacteria</taxon>
        <taxon>Pseudomonadati</taxon>
        <taxon>Pseudomonadota</taxon>
        <taxon>Gammaproteobacteria</taxon>
        <taxon>Alteromonadales</taxon>
        <taxon>Colwelliaceae</taxon>
        <taxon>Thalassotalea</taxon>
    </lineage>
</organism>
<evidence type="ECO:0000256" key="1">
    <source>
        <dbReference type="SAM" id="Phobius"/>
    </source>
</evidence>
<dbReference type="RefSeq" id="WP_138319733.1">
    <property type="nucleotide sequence ID" value="NZ_VCBC01000008.1"/>
</dbReference>
<dbReference type="EMBL" id="VCBC01000008">
    <property type="protein sequence ID" value="TLU65063.1"/>
    <property type="molecule type" value="Genomic_DNA"/>
</dbReference>
<dbReference type="Proteomes" id="UP000307790">
    <property type="component" value="Unassembled WGS sequence"/>
</dbReference>
<dbReference type="OrthoDB" id="756650at2"/>
<accession>A0A5R9IKS1</accession>
<dbReference type="AlphaFoldDB" id="A0A5R9IKS1"/>
<feature type="transmembrane region" description="Helical" evidence="1">
    <location>
        <begin position="54"/>
        <end position="74"/>
    </location>
</feature>
<sequence>MGWQPCEVCEKNIMTKQLFFAKVLAFFFVVAAVRSVVSAIQFESNLTLGNTAFWWFYQTCFLLLALVSIKYFVAKKQSALMKLIQFYILLVLINFMRGLLISDTYWDFKGLINNSLPLLVPVLAYLGTNKDLVKRLLTTYFKYGLVVLVALLPILPKVAFGYYLVPVTLITLFYSALSIKTKALMIALILIVFTADLGARSNVIKFFVPLCLCFIFYFKNILGTKSLNFIRITFFFLPPILLTLAIQGDFNVFKMEDYIKGSFTTLKLDEDGHEKEENLLSDTRTFLYVEALSTSEYYNSWIFGRSPARGTISAHFGHEDLNNRGERLSNEVSILNIYTWLGLVGVLVYAFIFYFASYYAINKSNNYYCQILGVFIAFRWCYAWVEDFTIFSLTYILLWIMIGMCYSVQFREMTDLEFKVWVKSIFNGKLKSYSAKA</sequence>
<name>A0A5R9IKS1_9GAMM</name>
<feature type="transmembrane region" description="Helical" evidence="1">
    <location>
        <begin position="229"/>
        <end position="248"/>
    </location>
</feature>
<evidence type="ECO:0008006" key="4">
    <source>
        <dbReference type="Google" id="ProtNLM"/>
    </source>
</evidence>
<feature type="transmembrane region" description="Helical" evidence="1">
    <location>
        <begin position="19"/>
        <end position="42"/>
    </location>
</feature>
<evidence type="ECO:0000313" key="3">
    <source>
        <dbReference type="Proteomes" id="UP000307790"/>
    </source>
</evidence>
<keyword evidence="1" id="KW-1133">Transmembrane helix</keyword>
<feature type="transmembrane region" description="Helical" evidence="1">
    <location>
        <begin position="140"/>
        <end position="155"/>
    </location>
</feature>